<dbReference type="RefSeq" id="WP_386674811.1">
    <property type="nucleotide sequence ID" value="NZ_JBHLTG010000009.1"/>
</dbReference>
<dbReference type="PIRSF" id="PIRSF024492">
    <property type="entry name" value="UCP024492"/>
    <property type="match status" value="1"/>
</dbReference>
<dbReference type="PANTHER" id="PTHR39337:SF1">
    <property type="entry name" value="BLR5642 PROTEIN"/>
    <property type="match status" value="1"/>
</dbReference>
<evidence type="ECO:0000313" key="2">
    <source>
        <dbReference type="Proteomes" id="UP001589896"/>
    </source>
</evidence>
<dbReference type="InterPro" id="IPR014519">
    <property type="entry name" value="UCP024492"/>
</dbReference>
<evidence type="ECO:0000313" key="1">
    <source>
        <dbReference type="EMBL" id="MFC0681705.1"/>
    </source>
</evidence>
<keyword evidence="2" id="KW-1185">Reference proteome</keyword>
<accession>A0ABV6RXJ5</accession>
<dbReference type="Proteomes" id="UP001589896">
    <property type="component" value="Unassembled WGS sequence"/>
</dbReference>
<gene>
    <name evidence="1" type="ORF">ACFFGH_28065</name>
</gene>
<sequence length="181" mass="20012">MAGEVCTVGHSTRPIEEFLAILHAHQVREIVDVRTIPKSRTNPQFGGDSLRKSLAADGIAYRHVPSLGGLRRPRKDSPNDGWRNTSFRGYADHMATEEFAQGIDELLDAAAVHRVAVMCAEAVPWRCHRSLIGDAVLVRGVPVLDLMDATTARPHVLTRFACVEGSEITYPAEEDDRTTLW</sequence>
<dbReference type="Pfam" id="PF04343">
    <property type="entry name" value="DUF488"/>
    <property type="match status" value="1"/>
</dbReference>
<proteinExistence type="predicted"/>
<dbReference type="PANTHER" id="PTHR39337">
    <property type="entry name" value="BLR5642 PROTEIN"/>
    <property type="match status" value="1"/>
</dbReference>
<name>A0ABV6RXJ5_9GAMM</name>
<comment type="caution">
    <text evidence="1">The sequence shown here is derived from an EMBL/GenBank/DDBJ whole genome shotgun (WGS) entry which is preliminary data.</text>
</comment>
<dbReference type="InterPro" id="IPR007438">
    <property type="entry name" value="DUF488"/>
</dbReference>
<organism evidence="1 2">
    <name type="scientific">Lysobacter korlensis</name>
    <dbReference type="NCBI Taxonomy" id="553636"/>
    <lineage>
        <taxon>Bacteria</taxon>
        <taxon>Pseudomonadati</taxon>
        <taxon>Pseudomonadota</taxon>
        <taxon>Gammaproteobacteria</taxon>
        <taxon>Lysobacterales</taxon>
        <taxon>Lysobacteraceae</taxon>
        <taxon>Lysobacter</taxon>
    </lineage>
</organism>
<protein>
    <submittedName>
        <fullName evidence="1">DUF488 family protein</fullName>
    </submittedName>
</protein>
<reference evidence="1 2" key="1">
    <citation type="submission" date="2024-09" db="EMBL/GenBank/DDBJ databases">
        <authorList>
            <person name="Sun Q."/>
            <person name="Mori K."/>
        </authorList>
    </citation>
    <scope>NUCLEOTIDE SEQUENCE [LARGE SCALE GENOMIC DNA]</scope>
    <source>
        <strain evidence="1 2">KCTC 23076</strain>
    </source>
</reference>
<dbReference type="EMBL" id="JBHLTG010000009">
    <property type="protein sequence ID" value="MFC0681705.1"/>
    <property type="molecule type" value="Genomic_DNA"/>
</dbReference>